<name>A0ABT3X2G6_9BACL</name>
<feature type="signal peptide" evidence="1">
    <location>
        <begin position="1"/>
        <end position="22"/>
    </location>
</feature>
<dbReference type="InterPro" id="IPR032599">
    <property type="entry name" value="YcdB/YcdC_rep_domain"/>
</dbReference>
<dbReference type="Proteomes" id="UP001208017">
    <property type="component" value="Unassembled WGS sequence"/>
</dbReference>
<feature type="chain" id="PRO_5047333554" evidence="1">
    <location>
        <begin position="23"/>
        <end position="729"/>
    </location>
</feature>
<evidence type="ECO:0000313" key="4">
    <source>
        <dbReference type="Proteomes" id="UP001208017"/>
    </source>
</evidence>
<comment type="caution">
    <text evidence="3">The sequence shown here is derived from an EMBL/GenBank/DDBJ whole genome shotgun (WGS) entry which is preliminary data.</text>
</comment>
<sequence>MKRLTKSTAVALALGMLFTAYPAVTLAEKPTAAATLTQEQALEKIKSITTIPDGYQFQNAAYQEGSGQTVWSISYLNDNPFHTGWINISLDAKTGQLLRFSHEERDLKQAAHPISRDKAREIAQSLLRQHAGDKVGQLQEIEAPARDFMKGIPNELLQSFRFVRLVNGLPFHYDGVTIRVDGEGKLREYSSNWTHNIQFPDAKPALTSGEAQLAFEKALDIKLQYQRIYKMYEENEYNLVYGTWPSHLPLIDAQDGTSFDLQGKTIKSGPTTFQALTEKPGTPLATEDLDKEQALAMIKVHKINTEGYTLNNAVYQNHRDSASKHVWRFEYVIPSTDKAGQFLSVLIDAKTGELREVYRSTFDKSPDSFPDHPALTLDQARDKAIEAIKQSIPTETAGLALDPTFARETDYKFGGHLYRFRFVQLVNGVPVHNSGYIVGIDPMTGQIDDFRPDGPSLTGDTAHPDPKQAISQQDALQKFVKKYSLTLQYTPIYGTSTNPYEPSPITGAKLAYAPTVDLQPQTIHAITGEWLDPWGIAPPGSTKLLDIEGHWAEEQLRHMVGKGIFQVDKGYVKPDELITRGDMIRYLVLSLPGGGRVPKEDKNFYNDVPRDNPHYKFIQEAALRKWLTADNANFRPNDPITRAELAGILVRALGYQRLAQSTGTFIDKFDDVNAGDRYFGDIAVVNSLGLITVQNGLFSPNTAVNKAQAAVILLRAQDEMQDKNPIYYY</sequence>
<dbReference type="Pfam" id="PF00395">
    <property type="entry name" value="SLH"/>
    <property type="match status" value="3"/>
</dbReference>
<gene>
    <name evidence="3" type="ORF">OS242_14260</name>
</gene>
<evidence type="ECO:0000256" key="1">
    <source>
        <dbReference type="SAM" id="SignalP"/>
    </source>
</evidence>
<dbReference type="EMBL" id="JAPMLT010000008">
    <property type="protein sequence ID" value="MCX7571111.1"/>
    <property type="molecule type" value="Genomic_DNA"/>
</dbReference>
<feature type="domain" description="SLH" evidence="2">
    <location>
        <begin position="665"/>
        <end position="727"/>
    </location>
</feature>
<accession>A0ABT3X2G6</accession>
<protein>
    <submittedName>
        <fullName evidence="3">DUF4901 domain-containing protein</fullName>
    </submittedName>
</protein>
<dbReference type="InterPro" id="IPR001119">
    <property type="entry name" value="SLH_dom"/>
</dbReference>
<proteinExistence type="predicted"/>
<reference evidence="3 4" key="1">
    <citation type="submission" date="2022-11" db="EMBL/GenBank/DDBJ databases">
        <title>Study of microbial diversity in lake waters.</title>
        <authorList>
            <person name="Zhang J."/>
        </authorList>
    </citation>
    <scope>NUCLEOTIDE SEQUENCE [LARGE SCALE GENOMIC DNA]</scope>
    <source>
        <strain evidence="3 4">DT12</strain>
    </source>
</reference>
<dbReference type="RefSeq" id="WP_267152354.1">
    <property type="nucleotide sequence ID" value="NZ_JAPMLT010000008.1"/>
</dbReference>
<keyword evidence="1" id="KW-0732">Signal</keyword>
<organism evidence="3 4">
    <name type="scientific">Tumebacillus lacus</name>
    <dbReference type="NCBI Taxonomy" id="2995335"/>
    <lineage>
        <taxon>Bacteria</taxon>
        <taxon>Bacillati</taxon>
        <taxon>Bacillota</taxon>
        <taxon>Bacilli</taxon>
        <taxon>Bacillales</taxon>
        <taxon>Alicyclobacillaceae</taxon>
        <taxon>Tumebacillus</taxon>
    </lineage>
</organism>
<dbReference type="Pfam" id="PF16244">
    <property type="entry name" value="DUF4901"/>
    <property type="match status" value="2"/>
</dbReference>
<keyword evidence="4" id="KW-1185">Reference proteome</keyword>
<feature type="domain" description="SLH" evidence="2">
    <location>
        <begin position="539"/>
        <end position="663"/>
    </location>
</feature>
<evidence type="ECO:0000313" key="3">
    <source>
        <dbReference type="EMBL" id="MCX7571111.1"/>
    </source>
</evidence>
<dbReference type="PROSITE" id="PS51272">
    <property type="entry name" value="SLH"/>
    <property type="match status" value="2"/>
</dbReference>
<evidence type="ECO:0000259" key="2">
    <source>
        <dbReference type="PROSITE" id="PS51272"/>
    </source>
</evidence>